<dbReference type="AlphaFoldDB" id="A0A6F8V633"/>
<evidence type="ECO:0000313" key="3">
    <source>
        <dbReference type="EMBL" id="BCB25148.1"/>
    </source>
</evidence>
<organism evidence="3 4">
    <name type="scientific">Sulfurimicrobium lacus</name>
    <dbReference type="NCBI Taxonomy" id="2715678"/>
    <lineage>
        <taxon>Bacteria</taxon>
        <taxon>Pseudomonadati</taxon>
        <taxon>Pseudomonadota</taxon>
        <taxon>Betaproteobacteria</taxon>
        <taxon>Nitrosomonadales</taxon>
        <taxon>Sulfuricellaceae</taxon>
        <taxon>Sulfurimicrobium</taxon>
    </lineage>
</organism>
<feature type="coiled-coil region" evidence="1">
    <location>
        <begin position="594"/>
        <end position="621"/>
    </location>
</feature>
<proteinExistence type="predicted"/>
<keyword evidence="1" id="KW-0175">Coiled coil</keyword>
<evidence type="ECO:0000313" key="4">
    <source>
        <dbReference type="Proteomes" id="UP000502260"/>
    </source>
</evidence>
<sequence>MSVQLQSEVEHYRQWRDELVAAIGAYQSWLDSAGEVDAQQSLRIFDVVESLKKDRLVLAFVAEFSRGKTELINALFFSDFKQRLLPSDVGRTTMCPTEIFCDPSEEPYIRLLPIETRYREESIAALKRLPVEWSKIRLNLDDQNEMLKAMHSVAQKKHVSMNDAKALGLWDDSDPDLKDMVHPDGSVEIPAWRHALINYPHPLLQSGLVILDTPGLNALGTEPELTLSMIPNAHAVLFLLAMDTGVTKSDMDIWHKYIQKFVPHRLAVLNKVDILWDDLKPWEVIQASVSKQLEDTARLLELPLTNVLAVSAQKALLAKVRGDELLLKKSGIQAVESMLANHVIPAKQQILRAAVKKDIGAMVELSHQGVRGELAAVRRELKELTALTGKNREVIKKLLDKVQADKMLYEQTVKSFNITRGVISQQGRALIASLDSDRLAEMLGKSRSAIEGSWTTNGLLRSMQSLFGQATQQFDKIHHHAGQIKGLVDAAYKRFHEQHGFEQLSPPPLGLERARQGLLDLAQQTTDFCNDPLNIMTEKHFLVRKFYTGLVASADGVFEQARGECDSWLRAALAPLMKQIHDYKAQIERRVATVKQIHDNIDTLEERIKDLVQRQAALLKQNEAIDNIRCKIHEQSRPQQNSAAA</sequence>
<gene>
    <name evidence="3" type="ORF">SKTS_00340</name>
</gene>
<reference evidence="4" key="1">
    <citation type="submission" date="2020-03" db="EMBL/GenBank/DDBJ databases">
        <title>Complete genome sequence of sulfur-oxidizing bacterium skT11.</title>
        <authorList>
            <person name="Kanda M."/>
            <person name="Kojima H."/>
            <person name="Fukui M."/>
        </authorList>
    </citation>
    <scope>NUCLEOTIDE SEQUENCE [LARGE SCALE GENOMIC DNA]</scope>
    <source>
        <strain evidence="4">skT11</strain>
    </source>
</reference>
<dbReference type="InterPro" id="IPR051943">
    <property type="entry name" value="TRAFAC_Dynamin-like_GTPase"/>
</dbReference>
<dbReference type="SUPFAM" id="SSF52540">
    <property type="entry name" value="P-loop containing nucleoside triphosphate hydrolases"/>
    <property type="match status" value="1"/>
</dbReference>
<dbReference type="PANTHER" id="PTHR43681">
    <property type="entry name" value="TRANSMEMBRANE GTPASE FZO"/>
    <property type="match status" value="1"/>
</dbReference>
<dbReference type="EMBL" id="AP022853">
    <property type="protein sequence ID" value="BCB25148.1"/>
    <property type="molecule type" value="Genomic_DNA"/>
</dbReference>
<keyword evidence="4" id="KW-1185">Reference proteome</keyword>
<evidence type="ECO:0000256" key="1">
    <source>
        <dbReference type="SAM" id="Coils"/>
    </source>
</evidence>
<dbReference type="InterPro" id="IPR045063">
    <property type="entry name" value="Dynamin_N"/>
</dbReference>
<dbReference type="Pfam" id="PF00350">
    <property type="entry name" value="Dynamin_N"/>
    <property type="match status" value="1"/>
</dbReference>
<dbReference type="KEGG" id="slac:SKTS_00340"/>
<protein>
    <recommendedName>
        <fullName evidence="2">Dynamin N-terminal domain-containing protein</fullName>
    </recommendedName>
</protein>
<feature type="domain" description="Dynamin N-terminal" evidence="2">
    <location>
        <begin position="59"/>
        <end position="271"/>
    </location>
</feature>
<dbReference type="RefSeq" id="WP_173058612.1">
    <property type="nucleotide sequence ID" value="NZ_AP022853.1"/>
</dbReference>
<dbReference type="Proteomes" id="UP000502260">
    <property type="component" value="Chromosome"/>
</dbReference>
<dbReference type="Gene3D" id="3.40.50.300">
    <property type="entry name" value="P-loop containing nucleotide triphosphate hydrolases"/>
    <property type="match status" value="1"/>
</dbReference>
<evidence type="ECO:0000259" key="2">
    <source>
        <dbReference type="Pfam" id="PF00350"/>
    </source>
</evidence>
<accession>A0A6F8V633</accession>
<name>A0A6F8V633_9PROT</name>
<dbReference type="InterPro" id="IPR027417">
    <property type="entry name" value="P-loop_NTPase"/>
</dbReference>
<dbReference type="PANTHER" id="PTHR43681:SF1">
    <property type="entry name" value="SARCALUMENIN"/>
    <property type="match status" value="1"/>
</dbReference>